<name>A0A0A3XG27_BRAJP</name>
<dbReference type="PANTHER" id="PTHR46383:SF1">
    <property type="entry name" value="ASPARTATE AMINOTRANSFERASE"/>
    <property type="match status" value="1"/>
</dbReference>
<dbReference type="SUPFAM" id="SSF53383">
    <property type="entry name" value="PLP-dependent transferases"/>
    <property type="match status" value="1"/>
</dbReference>
<dbReference type="CDD" id="cd00609">
    <property type="entry name" value="AAT_like"/>
    <property type="match status" value="1"/>
</dbReference>
<feature type="domain" description="Aminotransferase class I/classII large" evidence="9">
    <location>
        <begin position="33"/>
        <end position="382"/>
    </location>
</feature>
<keyword evidence="4 8" id="KW-0032">Aminotransferase</keyword>
<protein>
    <recommendedName>
        <fullName evidence="8">Aminotransferase</fullName>
        <ecNumber evidence="8">2.6.1.-</ecNumber>
    </recommendedName>
</protein>
<evidence type="ECO:0000256" key="4">
    <source>
        <dbReference type="ARBA" id="ARBA00022576"/>
    </source>
</evidence>
<proteinExistence type="inferred from homology"/>
<sequence length="396" mass="42823">MRYASRIHRMAGKASKAWDIHFMAAEKRARGEDIILLTVGDTDFASPKPVVAAMHNSLAAGRTHYSPSAGGRPIREAIARRHARKTGQVIDADQVIVTIGAQNALFTAALCLLEPGDQVMVPEPMYPTYPGIIAAAGGEIISIRSPAKNRFHPLIDQMEAAIGPRTRAVFLATPNNPTGVVYTTEELSAVGALCRKHDLWLVSDEVYSDLVYEGQHVSANFLAGIAERTITINSLSKSHAMAGWRLGWMIGPEELANHAGQLALCSTSGVPTFLQDAAVVALEQFPDGLPELQAAYRRRRDRLCNWMEAAPVLSCLRPEGGMFVMLDARATGLSAYDFARGLVLEEGVAILPADAFGDSASGHLRISLGVSDAEIDEAALRISRYAKRVNRDRVLS</sequence>
<dbReference type="GO" id="GO:0030170">
    <property type="term" value="F:pyridoxal phosphate binding"/>
    <property type="evidence" value="ECO:0007669"/>
    <property type="project" value="InterPro"/>
</dbReference>
<evidence type="ECO:0000256" key="3">
    <source>
        <dbReference type="ARBA" id="ARBA00011738"/>
    </source>
</evidence>
<organism evidence="10 11">
    <name type="scientific">Bradyrhizobium japonicum</name>
    <dbReference type="NCBI Taxonomy" id="375"/>
    <lineage>
        <taxon>Bacteria</taxon>
        <taxon>Pseudomonadati</taxon>
        <taxon>Pseudomonadota</taxon>
        <taxon>Alphaproteobacteria</taxon>
        <taxon>Hyphomicrobiales</taxon>
        <taxon>Nitrobacteraceae</taxon>
        <taxon>Bradyrhizobium</taxon>
    </lineage>
</organism>
<dbReference type="Proteomes" id="UP000030377">
    <property type="component" value="Unassembled WGS sequence"/>
</dbReference>
<gene>
    <name evidence="10" type="ORF">MA20_45375</name>
</gene>
<evidence type="ECO:0000259" key="9">
    <source>
        <dbReference type="Pfam" id="PF00155"/>
    </source>
</evidence>
<reference evidence="10 11" key="1">
    <citation type="submission" date="2014-09" db="EMBL/GenBank/DDBJ databases">
        <title>Draft genome of Bradyrhizobium japonicum Is-34.</title>
        <authorList>
            <person name="Tsurumaru H."/>
            <person name="Yamakawa T."/>
            <person name="Hashimoto S."/>
            <person name="Okizaki K."/>
            <person name="Kanesaki Y."/>
            <person name="Yoshikawa H."/>
            <person name="Yajima S."/>
        </authorList>
    </citation>
    <scope>NUCLEOTIDE SEQUENCE [LARGE SCALE GENOMIC DNA]</scope>
    <source>
        <strain evidence="10 11">Is-34</strain>
    </source>
</reference>
<dbReference type="InterPro" id="IPR015421">
    <property type="entry name" value="PyrdxlP-dep_Trfase_major"/>
</dbReference>
<dbReference type="GO" id="GO:0004069">
    <property type="term" value="F:L-aspartate:2-oxoglutarate aminotransferase activity"/>
    <property type="evidence" value="ECO:0007669"/>
    <property type="project" value="UniProtKB-EC"/>
</dbReference>
<accession>A0A0A3XG27</accession>
<evidence type="ECO:0000256" key="8">
    <source>
        <dbReference type="RuleBase" id="RU000481"/>
    </source>
</evidence>
<comment type="similarity">
    <text evidence="2 8">Belongs to the class-I pyridoxal-phosphate-dependent aminotransferase family.</text>
</comment>
<dbReference type="InterPro" id="IPR004838">
    <property type="entry name" value="NHTrfase_class1_PyrdxlP-BS"/>
</dbReference>
<dbReference type="InterPro" id="IPR050596">
    <property type="entry name" value="AspAT/PAT-like"/>
</dbReference>
<keyword evidence="6" id="KW-0663">Pyridoxal phosphate</keyword>
<dbReference type="InterPro" id="IPR004839">
    <property type="entry name" value="Aminotransferase_I/II_large"/>
</dbReference>
<evidence type="ECO:0000256" key="5">
    <source>
        <dbReference type="ARBA" id="ARBA00022679"/>
    </source>
</evidence>
<evidence type="ECO:0000256" key="1">
    <source>
        <dbReference type="ARBA" id="ARBA00001933"/>
    </source>
</evidence>
<keyword evidence="5 8" id="KW-0808">Transferase</keyword>
<comment type="caution">
    <text evidence="10">The sequence shown here is derived from an EMBL/GenBank/DDBJ whole genome shotgun (WGS) entry which is preliminary data.</text>
</comment>
<dbReference type="EC" id="2.6.1.-" evidence="8"/>
<dbReference type="AlphaFoldDB" id="A0A0A3XG27"/>
<evidence type="ECO:0000313" key="11">
    <source>
        <dbReference type="Proteomes" id="UP000030377"/>
    </source>
</evidence>
<evidence type="ECO:0000256" key="2">
    <source>
        <dbReference type="ARBA" id="ARBA00007441"/>
    </source>
</evidence>
<dbReference type="FunFam" id="3.40.640.10:FF:000033">
    <property type="entry name" value="Aspartate aminotransferase"/>
    <property type="match status" value="1"/>
</dbReference>
<dbReference type="Gene3D" id="3.40.640.10">
    <property type="entry name" value="Type I PLP-dependent aspartate aminotransferase-like (Major domain)"/>
    <property type="match status" value="1"/>
</dbReference>
<comment type="catalytic activity">
    <reaction evidence="7">
        <text>L-aspartate + 2-oxoglutarate = oxaloacetate + L-glutamate</text>
        <dbReference type="Rhea" id="RHEA:21824"/>
        <dbReference type="ChEBI" id="CHEBI:16452"/>
        <dbReference type="ChEBI" id="CHEBI:16810"/>
        <dbReference type="ChEBI" id="CHEBI:29985"/>
        <dbReference type="ChEBI" id="CHEBI:29991"/>
        <dbReference type="EC" id="2.6.1.1"/>
    </reaction>
</comment>
<comment type="cofactor">
    <cofactor evidence="1 8">
        <name>pyridoxal 5'-phosphate</name>
        <dbReference type="ChEBI" id="CHEBI:597326"/>
    </cofactor>
</comment>
<dbReference type="Gene3D" id="3.90.1150.10">
    <property type="entry name" value="Aspartate Aminotransferase, domain 1"/>
    <property type="match status" value="1"/>
</dbReference>
<dbReference type="EMBL" id="JRPN01000054">
    <property type="protein sequence ID" value="KGT73265.1"/>
    <property type="molecule type" value="Genomic_DNA"/>
</dbReference>
<evidence type="ECO:0000256" key="6">
    <source>
        <dbReference type="ARBA" id="ARBA00022898"/>
    </source>
</evidence>
<dbReference type="GO" id="GO:0006520">
    <property type="term" value="P:amino acid metabolic process"/>
    <property type="evidence" value="ECO:0007669"/>
    <property type="project" value="InterPro"/>
</dbReference>
<comment type="subunit">
    <text evidence="3">Homodimer.</text>
</comment>
<evidence type="ECO:0000313" key="10">
    <source>
        <dbReference type="EMBL" id="KGT73265.1"/>
    </source>
</evidence>
<evidence type="ECO:0000256" key="7">
    <source>
        <dbReference type="ARBA" id="ARBA00049185"/>
    </source>
</evidence>
<dbReference type="InterPro" id="IPR015424">
    <property type="entry name" value="PyrdxlP-dep_Trfase"/>
</dbReference>
<dbReference type="InterPro" id="IPR015422">
    <property type="entry name" value="PyrdxlP-dep_Trfase_small"/>
</dbReference>
<dbReference type="Pfam" id="PF00155">
    <property type="entry name" value="Aminotran_1_2"/>
    <property type="match status" value="1"/>
</dbReference>
<dbReference type="PANTHER" id="PTHR46383">
    <property type="entry name" value="ASPARTATE AMINOTRANSFERASE"/>
    <property type="match status" value="1"/>
</dbReference>
<dbReference type="PROSITE" id="PS00105">
    <property type="entry name" value="AA_TRANSFER_CLASS_1"/>
    <property type="match status" value="1"/>
</dbReference>